<evidence type="ECO:0000313" key="4">
    <source>
        <dbReference type="Proteomes" id="UP000433104"/>
    </source>
</evidence>
<name>A0A844ZF76_9SPHN</name>
<sequence length="86" mass="9334">MFDPSLVIASTALVGLIVVVLALLRAWHEWLELKRAQMSHNDAETGSSDADRSIKGGNGHVSARIELADLRERIKKLEAIASGVDL</sequence>
<dbReference type="RefSeq" id="WP_160682235.1">
    <property type="nucleotide sequence ID" value="NZ_WTYW01000001.1"/>
</dbReference>
<keyword evidence="2" id="KW-1133">Transmembrane helix</keyword>
<dbReference type="OrthoDB" id="7429032at2"/>
<feature type="transmembrane region" description="Helical" evidence="2">
    <location>
        <begin position="6"/>
        <end position="27"/>
    </location>
</feature>
<keyword evidence="2" id="KW-0472">Membrane</keyword>
<feature type="compositionally biased region" description="Polar residues" evidence="1">
    <location>
        <begin position="38"/>
        <end position="48"/>
    </location>
</feature>
<organism evidence="3 4">
    <name type="scientific">Parapontixanthobacter aurantiacus</name>
    <dbReference type="NCBI Taxonomy" id="1463599"/>
    <lineage>
        <taxon>Bacteria</taxon>
        <taxon>Pseudomonadati</taxon>
        <taxon>Pseudomonadota</taxon>
        <taxon>Alphaproteobacteria</taxon>
        <taxon>Sphingomonadales</taxon>
        <taxon>Erythrobacteraceae</taxon>
        <taxon>Parapontixanthobacter</taxon>
    </lineage>
</organism>
<gene>
    <name evidence="3" type="ORF">GRI38_07580</name>
</gene>
<proteinExistence type="predicted"/>
<evidence type="ECO:0000313" key="3">
    <source>
        <dbReference type="EMBL" id="MXO85892.1"/>
    </source>
</evidence>
<comment type="caution">
    <text evidence="3">The sequence shown here is derived from an EMBL/GenBank/DDBJ whole genome shotgun (WGS) entry which is preliminary data.</text>
</comment>
<evidence type="ECO:0000256" key="2">
    <source>
        <dbReference type="SAM" id="Phobius"/>
    </source>
</evidence>
<keyword evidence="2" id="KW-0812">Transmembrane</keyword>
<protein>
    <submittedName>
        <fullName evidence="3">Uncharacterized protein</fullName>
    </submittedName>
</protein>
<reference evidence="3 4" key="1">
    <citation type="submission" date="2019-12" db="EMBL/GenBank/DDBJ databases">
        <title>Genomic-based taxomic classification of the family Erythrobacteraceae.</title>
        <authorList>
            <person name="Xu L."/>
        </authorList>
    </citation>
    <scope>NUCLEOTIDE SEQUENCE [LARGE SCALE GENOMIC DNA]</scope>
    <source>
        <strain evidence="3 4">MCCC 1A09962</strain>
    </source>
</reference>
<evidence type="ECO:0000256" key="1">
    <source>
        <dbReference type="SAM" id="MobiDB-lite"/>
    </source>
</evidence>
<feature type="region of interest" description="Disordered" evidence="1">
    <location>
        <begin position="38"/>
        <end position="57"/>
    </location>
</feature>
<dbReference type="AlphaFoldDB" id="A0A844ZF76"/>
<accession>A0A844ZF76</accession>
<dbReference type="EMBL" id="WTYW01000001">
    <property type="protein sequence ID" value="MXO85892.1"/>
    <property type="molecule type" value="Genomic_DNA"/>
</dbReference>
<keyword evidence="4" id="KW-1185">Reference proteome</keyword>
<dbReference type="Proteomes" id="UP000433104">
    <property type="component" value="Unassembled WGS sequence"/>
</dbReference>